<dbReference type="InterPro" id="IPR005372">
    <property type="entry name" value="UPF0182"/>
</dbReference>
<evidence type="ECO:0008006" key="8">
    <source>
        <dbReference type="Google" id="ProtNLM"/>
    </source>
</evidence>
<keyword evidence="2 5" id="KW-0812">Transmembrane</keyword>
<dbReference type="Proteomes" id="UP000191901">
    <property type="component" value="Chromosome"/>
</dbReference>
<dbReference type="KEGG" id="hhg:XM38_022420"/>
<sequence length="231" mass="24835">MVGAASKAFKHPIWRYLGWMGLLVLVLTVVSDIVAEGLWFQDLNYLSVFWLRLQAQAGLALVAFGVSLGFIWGNISWAKGHADASPASSPVLGLRSLLALGLGLGLLIGIQLLYHGHVAASHWQPSTTLYTGTPPLPLWAKPTSALEVLQLLLVQPWQIIALVVGAIALVIYPQGLTLVAALLMSLGFGAVLSEQWTRVLPALNPVSFDQSDPLFQQDISAIFSICLCGRC</sequence>
<evidence type="ECO:0000256" key="5">
    <source>
        <dbReference type="SAM" id="Phobius"/>
    </source>
</evidence>
<evidence type="ECO:0000256" key="2">
    <source>
        <dbReference type="ARBA" id="ARBA00022692"/>
    </source>
</evidence>
<dbReference type="AlphaFoldDB" id="A0A1Z3HLX2"/>
<keyword evidence="3 5" id="KW-1133">Transmembrane helix</keyword>
<dbReference type="Pfam" id="PF03699">
    <property type="entry name" value="UPF0182"/>
    <property type="match status" value="1"/>
</dbReference>
<dbReference type="RefSeq" id="WP_256995588.1">
    <property type="nucleotide sequence ID" value="NZ_CP021983.2"/>
</dbReference>
<feature type="transmembrane region" description="Helical" evidence="5">
    <location>
        <begin position="16"/>
        <end position="35"/>
    </location>
</feature>
<gene>
    <name evidence="6" type="ORF">XM38_022420</name>
</gene>
<dbReference type="EMBL" id="CP021983">
    <property type="protein sequence ID" value="ASC71290.1"/>
    <property type="molecule type" value="Genomic_DNA"/>
</dbReference>
<feature type="transmembrane region" description="Helical" evidence="5">
    <location>
        <begin position="159"/>
        <end position="192"/>
    </location>
</feature>
<keyword evidence="1" id="KW-1003">Cell membrane</keyword>
<evidence type="ECO:0000313" key="7">
    <source>
        <dbReference type="Proteomes" id="UP000191901"/>
    </source>
</evidence>
<evidence type="ECO:0000256" key="3">
    <source>
        <dbReference type="ARBA" id="ARBA00022989"/>
    </source>
</evidence>
<proteinExistence type="predicted"/>
<dbReference type="PANTHER" id="PTHR39344">
    <property type="entry name" value="UPF0182 PROTEIN SLL1060"/>
    <property type="match status" value="1"/>
</dbReference>
<accession>A0A1Z3HLX2</accession>
<keyword evidence="7" id="KW-1185">Reference proteome</keyword>
<feature type="transmembrane region" description="Helical" evidence="5">
    <location>
        <begin position="96"/>
        <end position="114"/>
    </location>
</feature>
<dbReference type="GO" id="GO:0005576">
    <property type="term" value="C:extracellular region"/>
    <property type="evidence" value="ECO:0007669"/>
    <property type="project" value="TreeGrafter"/>
</dbReference>
<name>A0A1Z3HLX2_9CYAN</name>
<dbReference type="GO" id="GO:0016020">
    <property type="term" value="C:membrane"/>
    <property type="evidence" value="ECO:0007669"/>
    <property type="project" value="InterPro"/>
</dbReference>
<evidence type="ECO:0000313" key="6">
    <source>
        <dbReference type="EMBL" id="ASC71290.1"/>
    </source>
</evidence>
<evidence type="ECO:0000256" key="4">
    <source>
        <dbReference type="ARBA" id="ARBA00023136"/>
    </source>
</evidence>
<keyword evidence="4 5" id="KW-0472">Membrane</keyword>
<organism evidence="6 7">
    <name type="scientific">Halomicronema hongdechloris C2206</name>
    <dbReference type="NCBI Taxonomy" id="1641165"/>
    <lineage>
        <taxon>Bacteria</taxon>
        <taxon>Bacillati</taxon>
        <taxon>Cyanobacteriota</taxon>
        <taxon>Cyanophyceae</taxon>
        <taxon>Nodosilineales</taxon>
        <taxon>Nodosilineaceae</taxon>
        <taxon>Halomicronema</taxon>
    </lineage>
</organism>
<feature type="transmembrane region" description="Helical" evidence="5">
    <location>
        <begin position="55"/>
        <end position="75"/>
    </location>
</feature>
<protein>
    <recommendedName>
        <fullName evidence="8">COG1615 family transporter</fullName>
    </recommendedName>
</protein>
<reference evidence="6 7" key="1">
    <citation type="journal article" date="2016" name="Biochim. Biophys. Acta">
        <title>Characterization of red-shifted phycobilisomes isolated from the chlorophyll f-containing cyanobacterium Halomicronema hongdechloris.</title>
        <authorList>
            <person name="Li Y."/>
            <person name="Lin Y."/>
            <person name="Garvey C.J."/>
            <person name="Birch D."/>
            <person name="Corkery R.W."/>
            <person name="Loughlin P.C."/>
            <person name="Scheer H."/>
            <person name="Willows R.D."/>
            <person name="Chen M."/>
        </authorList>
    </citation>
    <scope>NUCLEOTIDE SEQUENCE [LARGE SCALE GENOMIC DNA]</scope>
    <source>
        <strain evidence="6 7">C2206</strain>
    </source>
</reference>
<evidence type="ECO:0000256" key="1">
    <source>
        <dbReference type="ARBA" id="ARBA00022475"/>
    </source>
</evidence>
<dbReference type="PANTHER" id="PTHR39344:SF1">
    <property type="entry name" value="UPF0182 PROTEIN SLL1060"/>
    <property type="match status" value="1"/>
</dbReference>